<keyword evidence="12" id="KW-1185">Reference proteome</keyword>
<keyword evidence="8 9" id="KW-1208">Phospholipid metabolism</keyword>
<dbReference type="PANTHER" id="PTHR21248">
    <property type="entry name" value="CARDIOLIPIN SYNTHASE"/>
    <property type="match status" value="1"/>
</dbReference>
<dbReference type="EMBL" id="JAVRIC010000003">
    <property type="protein sequence ID" value="MDT0496291.1"/>
    <property type="molecule type" value="Genomic_DNA"/>
</dbReference>
<dbReference type="Pfam" id="PF13091">
    <property type="entry name" value="PLDc_2"/>
    <property type="match status" value="2"/>
</dbReference>
<evidence type="ECO:0000256" key="8">
    <source>
        <dbReference type="ARBA" id="ARBA00023264"/>
    </source>
</evidence>
<keyword evidence="6 9" id="KW-0472">Membrane</keyword>
<proteinExistence type="inferred from homology"/>
<dbReference type="InterPro" id="IPR025202">
    <property type="entry name" value="PLD-like_dom"/>
</dbReference>
<evidence type="ECO:0000256" key="4">
    <source>
        <dbReference type="ARBA" id="ARBA00022737"/>
    </source>
</evidence>
<evidence type="ECO:0000313" key="12">
    <source>
        <dbReference type="Proteomes" id="UP001254608"/>
    </source>
</evidence>
<dbReference type="PANTHER" id="PTHR21248:SF23">
    <property type="entry name" value="CARDIOLIPIN SYNTHASE B"/>
    <property type="match status" value="1"/>
</dbReference>
<dbReference type="RefSeq" id="WP_311363685.1">
    <property type="nucleotide sequence ID" value="NZ_JAVRIC010000003.1"/>
</dbReference>
<dbReference type="GO" id="GO:0016740">
    <property type="term" value="F:transferase activity"/>
    <property type="evidence" value="ECO:0007669"/>
    <property type="project" value="UniProtKB-KW"/>
</dbReference>
<protein>
    <recommendedName>
        <fullName evidence="9">Cardiolipin synthase B</fullName>
        <shortName evidence="9">CL synthase</shortName>
        <ecNumber evidence="9">2.7.8.-</ecNumber>
    </recommendedName>
</protein>
<comment type="subcellular location">
    <subcellularLocation>
        <location evidence="9">Cell membrane</location>
        <topology evidence="9">Peripheral membrane protein</topology>
    </subcellularLocation>
</comment>
<dbReference type="CDD" id="cd09159">
    <property type="entry name" value="PLDc_ybhO_like_2"/>
    <property type="match status" value="1"/>
</dbReference>
<dbReference type="PROSITE" id="PS50035">
    <property type="entry name" value="PLD"/>
    <property type="match status" value="2"/>
</dbReference>
<evidence type="ECO:0000256" key="3">
    <source>
        <dbReference type="ARBA" id="ARBA00022679"/>
    </source>
</evidence>
<evidence type="ECO:0000256" key="5">
    <source>
        <dbReference type="ARBA" id="ARBA00023098"/>
    </source>
</evidence>
<evidence type="ECO:0000256" key="9">
    <source>
        <dbReference type="HAMAP-Rule" id="MF_01917"/>
    </source>
</evidence>
<dbReference type="HAMAP" id="MF_01917">
    <property type="entry name" value="Cardiolipin_synth_ClsB"/>
    <property type="match status" value="1"/>
</dbReference>
<evidence type="ECO:0000256" key="1">
    <source>
        <dbReference type="ARBA" id="ARBA00022475"/>
    </source>
</evidence>
<name>A0ABU2WG99_9GAMM</name>
<sequence length="417" mass="47895">MSDPAWRDSNKVELLINGESFFPSVFDAIRGAREEVLIETFILFEDKVGLELHEVLVDAGKRGVRINLMVDGYGSPDLSAQYLSELSAAGVQVQVFGARPKLLGMRTNLFRRLHRKLVVVDATDAWVGGINYSHDHLRDFGPEGKQDYAVKVRGPVVDDIRSFMLRAMAGKPARRWWRRRARWAPDPALPQSEGAQVLFVTRDNVNHRDDIEKHYRAVIRSANREVMLANAYFFPGYRVLREFRNAARRGVRVRLILQGQPDKKIMRWAAMSLYDYLLRAGVEIYEYVERPLHAKIALADEEWSTVGSSNLDPLSLALNLEANLMIRDRSFNAGLREHMEWLIDEHCQRIVSEHAHRPLIWQRVITFFVFHFLRHFPAWAGWFPAHAGKLTKIEPLRSEAPDWPGANGNVALSPREK</sequence>
<dbReference type="InterPro" id="IPR030872">
    <property type="entry name" value="Cardiolipin_synth_ClsB"/>
</dbReference>
<reference evidence="11 12" key="1">
    <citation type="submission" date="2023-09" db="EMBL/GenBank/DDBJ databases">
        <authorList>
            <person name="Rey-Velasco X."/>
        </authorList>
    </citation>
    <scope>NUCLEOTIDE SEQUENCE [LARGE SCALE GENOMIC DNA]</scope>
    <source>
        <strain evidence="11 12">W345</strain>
    </source>
</reference>
<dbReference type="NCBIfam" id="NF008427">
    <property type="entry name" value="PRK11263.1"/>
    <property type="match status" value="1"/>
</dbReference>
<evidence type="ECO:0000259" key="10">
    <source>
        <dbReference type="PROSITE" id="PS50035"/>
    </source>
</evidence>
<keyword evidence="1 9" id="KW-1003">Cell membrane</keyword>
<feature type="active site" evidence="9">
    <location>
        <position position="121"/>
    </location>
</feature>
<comment type="similarity">
    <text evidence="9">Belongs to the phospholipase D family. Cardiolipin synthase subfamily. ClsB sub-subfamily.</text>
</comment>
<feature type="active site" evidence="9">
    <location>
        <position position="295"/>
    </location>
</feature>
<comment type="function">
    <text evidence="9">Catalyzes the phosphatidyl group transfer from one phosphatidylglycerol molecule to another to form cardiolipin (CL) (diphosphatidylglycerol) and glycerol.</text>
</comment>
<accession>A0ABU2WG99</accession>
<feature type="active site" evidence="9">
    <location>
        <position position="300"/>
    </location>
</feature>
<gene>
    <name evidence="9 11" type="primary">clsB</name>
    <name evidence="11" type="ORF">RM530_02770</name>
</gene>
<evidence type="ECO:0000256" key="6">
    <source>
        <dbReference type="ARBA" id="ARBA00023136"/>
    </source>
</evidence>
<organism evidence="11 12">
    <name type="scientific">Banduia mediterranea</name>
    <dbReference type="NCBI Taxonomy" id="3075609"/>
    <lineage>
        <taxon>Bacteria</taxon>
        <taxon>Pseudomonadati</taxon>
        <taxon>Pseudomonadota</taxon>
        <taxon>Gammaproteobacteria</taxon>
        <taxon>Nevskiales</taxon>
        <taxon>Algiphilaceae</taxon>
        <taxon>Banduia</taxon>
    </lineage>
</organism>
<feature type="domain" description="PLD phosphodiesterase" evidence="10">
    <location>
        <begin position="288"/>
        <end position="315"/>
    </location>
</feature>
<keyword evidence="4" id="KW-0677">Repeat</keyword>
<dbReference type="EC" id="2.7.8.-" evidence="9"/>
<comment type="catalytic activity">
    <reaction evidence="9">
        <text>2 a 1,2-diacyl-sn-glycero-3-phospho-(1'-sn-glycerol) = a cardiolipin + glycerol</text>
        <dbReference type="Rhea" id="RHEA:31451"/>
        <dbReference type="ChEBI" id="CHEBI:17754"/>
        <dbReference type="ChEBI" id="CHEBI:62237"/>
        <dbReference type="ChEBI" id="CHEBI:64716"/>
    </reaction>
</comment>
<feature type="domain" description="PLD phosphodiesterase" evidence="10">
    <location>
        <begin position="109"/>
        <end position="136"/>
    </location>
</feature>
<keyword evidence="2 9" id="KW-0444">Lipid biosynthesis</keyword>
<dbReference type="Proteomes" id="UP001254608">
    <property type="component" value="Unassembled WGS sequence"/>
</dbReference>
<dbReference type="CDD" id="cd09110">
    <property type="entry name" value="PLDc_CLS_1"/>
    <property type="match status" value="1"/>
</dbReference>
<dbReference type="SMART" id="SM00155">
    <property type="entry name" value="PLDc"/>
    <property type="match status" value="2"/>
</dbReference>
<feature type="active site" evidence="9">
    <location>
        <position position="293"/>
    </location>
</feature>
<evidence type="ECO:0000256" key="7">
    <source>
        <dbReference type="ARBA" id="ARBA00023209"/>
    </source>
</evidence>
<keyword evidence="7 9" id="KW-0594">Phospholipid biosynthesis</keyword>
<evidence type="ECO:0000256" key="2">
    <source>
        <dbReference type="ARBA" id="ARBA00022516"/>
    </source>
</evidence>
<keyword evidence="3 9" id="KW-0808">Transferase</keyword>
<comment type="caution">
    <text evidence="11">The sequence shown here is derived from an EMBL/GenBank/DDBJ whole genome shotgun (WGS) entry which is preliminary data.</text>
</comment>
<keyword evidence="5 9" id="KW-0443">Lipid metabolism</keyword>
<dbReference type="SUPFAM" id="SSF56024">
    <property type="entry name" value="Phospholipase D/nuclease"/>
    <property type="match status" value="2"/>
</dbReference>
<dbReference type="Gene3D" id="3.30.870.10">
    <property type="entry name" value="Endonuclease Chain A"/>
    <property type="match status" value="2"/>
</dbReference>
<feature type="active site" evidence="9">
    <location>
        <position position="116"/>
    </location>
</feature>
<evidence type="ECO:0000313" key="11">
    <source>
        <dbReference type="EMBL" id="MDT0496291.1"/>
    </source>
</evidence>
<dbReference type="InterPro" id="IPR001736">
    <property type="entry name" value="PLipase_D/transphosphatidylase"/>
</dbReference>
<feature type="active site" evidence="9">
    <location>
        <position position="114"/>
    </location>
</feature>